<reference evidence="14" key="1">
    <citation type="submission" date="2022-03" db="EMBL/GenBank/DDBJ databases">
        <title>Genomic Encyclopedia of Type Strains, Phase III (KMG-III): the genomes of soil and plant-associated and newly described type strains.</title>
        <authorList>
            <person name="Whitman W."/>
        </authorList>
    </citation>
    <scope>NUCLEOTIDE SEQUENCE</scope>
    <source>
        <strain evidence="14">ANL 6-2</strain>
    </source>
</reference>
<dbReference type="RefSeq" id="WP_253482045.1">
    <property type="nucleotide sequence ID" value="NZ_JALJXV010000009.1"/>
</dbReference>
<gene>
    <name evidence="14" type="ORF">J2T57_003480</name>
</gene>
<dbReference type="SUPFAM" id="SSF54534">
    <property type="entry name" value="FKBP-like"/>
    <property type="match status" value="1"/>
</dbReference>
<dbReference type="PROSITE" id="PS01096">
    <property type="entry name" value="PPIC_PPIASE_1"/>
    <property type="match status" value="1"/>
</dbReference>
<evidence type="ECO:0000256" key="6">
    <source>
        <dbReference type="ARBA" id="ARBA00023136"/>
    </source>
</evidence>
<dbReference type="Gene3D" id="6.10.140.970">
    <property type="match status" value="1"/>
</dbReference>
<comment type="similarity">
    <text evidence="8">Belongs to the PpiD chaperone family.</text>
</comment>
<dbReference type="Gene3D" id="3.10.50.40">
    <property type="match status" value="1"/>
</dbReference>
<evidence type="ECO:0000256" key="10">
    <source>
        <dbReference type="ARBA" id="ARBA00042775"/>
    </source>
</evidence>
<feature type="transmembrane region" description="Helical" evidence="12">
    <location>
        <begin position="12"/>
        <end position="34"/>
    </location>
</feature>
<dbReference type="EMBL" id="JALJXV010000009">
    <property type="protein sequence ID" value="MCP1676319.1"/>
    <property type="molecule type" value="Genomic_DNA"/>
</dbReference>
<evidence type="ECO:0000256" key="9">
    <source>
        <dbReference type="ARBA" id="ARBA00040743"/>
    </source>
</evidence>
<evidence type="ECO:0000259" key="13">
    <source>
        <dbReference type="PROSITE" id="PS50198"/>
    </source>
</evidence>
<feature type="domain" description="PpiC" evidence="13">
    <location>
        <begin position="264"/>
        <end position="366"/>
    </location>
</feature>
<dbReference type="InterPro" id="IPR046357">
    <property type="entry name" value="PPIase_dom_sf"/>
</dbReference>
<evidence type="ECO:0000256" key="7">
    <source>
        <dbReference type="ARBA" id="ARBA00023186"/>
    </source>
</evidence>
<dbReference type="PANTHER" id="PTHR47529:SF1">
    <property type="entry name" value="PERIPLASMIC CHAPERONE PPID"/>
    <property type="match status" value="1"/>
</dbReference>
<dbReference type="GO" id="GO:0003755">
    <property type="term" value="F:peptidyl-prolyl cis-trans isomerase activity"/>
    <property type="evidence" value="ECO:0007669"/>
    <property type="project" value="UniProtKB-KW"/>
</dbReference>
<evidence type="ECO:0000256" key="8">
    <source>
        <dbReference type="ARBA" id="ARBA00038408"/>
    </source>
</evidence>
<dbReference type="InterPro" id="IPR023058">
    <property type="entry name" value="PPIase_PpiC_CS"/>
</dbReference>
<comment type="subcellular location">
    <subcellularLocation>
        <location evidence="1">Cell inner membrane</location>
        <topology evidence="1">Single-pass type II membrane protein</topology>
        <orientation evidence="1">Periplasmic side</orientation>
    </subcellularLocation>
</comment>
<keyword evidence="11 14" id="KW-0413">Isomerase</keyword>
<dbReference type="Gene3D" id="1.10.4030.10">
    <property type="entry name" value="Porin chaperone SurA, peptide-binding domain"/>
    <property type="match status" value="1"/>
</dbReference>
<evidence type="ECO:0000256" key="3">
    <source>
        <dbReference type="ARBA" id="ARBA00022519"/>
    </source>
</evidence>
<sequence>MLLAIREKARGWIAWVVIVLIGAAFALFGLSSYMGPSGDGRVSASVNGTDIPRQQLDREFSNLRVEIERSRGSTLTQEEELLVRREALDRMINRTVILQYVEDRGMRITDQDLAGVLRSFEQFQRNGRFDRQLYEAFARRQGTTPGGLEQQLRRDVLLQTLVDGIGETALVTERDIDEIISLERQQRYLRYLLLDAEAFVDDVSVSDDEIQAYYDDNEDAFFTEERVRLEYVLLDRDAVRDQVELSEDEIRSRFEQVRDRYTSEETRVAGHILVAVRDDADDDAVEAARARIDEARERLEDGESFAEVAEDVSDDGSSARRGGSLGEIERGIYGDAFDDALFDLEEGAISEPVRTEFGFHLIQLEEIRGGGDVELDDVRAEIEADLIEERIGSVLFDEQTRLDNLAYDLPDSLEQVAEEMGLELRRTDWFTRSGAEDGIAAEDAVLAEVFTRRLLEERENSDALNLGDDRYVVVRVADYEEPEQRSLDDVREDIEQRLRTAKAADEARSVADSLLERLRDGESLSDLAEEYPMAELNEPGFVGRIGVQSPLLLQEVFRLPRPEEGSQSVGVAGIGRDRYALMEVSEVVDGDPEEIDADTRAQLRSQLRNQAAAQAIDAFVRDLRARADVEIREERLQ</sequence>
<keyword evidence="3" id="KW-0997">Cell inner membrane</keyword>
<evidence type="ECO:0000256" key="2">
    <source>
        <dbReference type="ARBA" id="ARBA00022475"/>
    </source>
</evidence>
<proteinExistence type="inferred from homology"/>
<dbReference type="SUPFAM" id="SSF109998">
    <property type="entry name" value="Triger factor/SurA peptide-binding domain-like"/>
    <property type="match status" value="1"/>
</dbReference>
<protein>
    <recommendedName>
        <fullName evidence="9">Periplasmic chaperone PpiD</fullName>
    </recommendedName>
    <alternativeName>
        <fullName evidence="10">Periplasmic folding chaperone</fullName>
    </alternativeName>
</protein>
<evidence type="ECO:0000313" key="15">
    <source>
        <dbReference type="Proteomes" id="UP001205843"/>
    </source>
</evidence>
<dbReference type="Pfam" id="PF13624">
    <property type="entry name" value="SurA_N_3"/>
    <property type="match status" value="1"/>
</dbReference>
<dbReference type="Proteomes" id="UP001205843">
    <property type="component" value="Unassembled WGS sequence"/>
</dbReference>
<evidence type="ECO:0000256" key="5">
    <source>
        <dbReference type="ARBA" id="ARBA00022989"/>
    </source>
</evidence>
<keyword evidence="4 12" id="KW-0812">Transmembrane</keyword>
<evidence type="ECO:0000256" key="11">
    <source>
        <dbReference type="PROSITE-ProRule" id="PRU00278"/>
    </source>
</evidence>
<evidence type="ECO:0000256" key="1">
    <source>
        <dbReference type="ARBA" id="ARBA00004382"/>
    </source>
</evidence>
<organism evidence="14 15">
    <name type="scientific">Natronocella acetinitrilica</name>
    <dbReference type="NCBI Taxonomy" id="414046"/>
    <lineage>
        <taxon>Bacteria</taxon>
        <taxon>Pseudomonadati</taxon>
        <taxon>Pseudomonadota</taxon>
        <taxon>Gammaproteobacteria</taxon>
        <taxon>Chromatiales</taxon>
        <taxon>Ectothiorhodospiraceae</taxon>
        <taxon>Natronocella</taxon>
    </lineage>
</organism>
<evidence type="ECO:0000256" key="4">
    <source>
        <dbReference type="ARBA" id="ARBA00022692"/>
    </source>
</evidence>
<keyword evidence="7" id="KW-0143">Chaperone</keyword>
<keyword evidence="11" id="KW-0697">Rotamase</keyword>
<accession>A0AAE3G771</accession>
<evidence type="ECO:0000256" key="12">
    <source>
        <dbReference type="SAM" id="Phobius"/>
    </source>
</evidence>
<dbReference type="InterPro" id="IPR027304">
    <property type="entry name" value="Trigger_fact/SurA_dom_sf"/>
</dbReference>
<keyword evidence="2" id="KW-1003">Cell membrane</keyword>
<keyword evidence="15" id="KW-1185">Reference proteome</keyword>
<comment type="caution">
    <text evidence="14">The sequence shown here is derived from an EMBL/GenBank/DDBJ whole genome shotgun (WGS) entry which is preliminary data.</text>
</comment>
<dbReference type="GO" id="GO:0005886">
    <property type="term" value="C:plasma membrane"/>
    <property type="evidence" value="ECO:0007669"/>
    <property type="project" value="UniProtKB-SubCell"/>
</dbReference>
<dbReference type="InterPro" id="IPR000297">
    <property type="entry name" value="PPIase_PpiC"/>
</dbReference>
<evidence type="ECO:0000313" key="14">
    <source>
        <dbReference type="EMBL" id="MCP1676319.1"/>
    </source>
</evidence>
<dbReference type="InterPro" id="IPR052029">
    <property type="entry name" value="PpiD_chaperone"/>
</dbReference>
<dbReference type="PROSITE" id="PS50198">
    <property type="entry name" value="PPIC_PPIASE_2"/>
    <property type="match status" value="1"/>
</dbReference>
<dbReference type="PANTHER" id="PTHR47529">
    <property type="entry name" value="PEPTIDYL-PROLYL CIS-TRANS ISOMERASE D"/>
    <property type="match status" value="1"/>
</dbReference>
<keyword evidence="5 12" id="KW-1133">Transmembrane helix</keyword>
<dbReference type="Pfam" id="PF00639">
    <property type="entry name" value="Rotamase"/>
    <property type="match status" value="1"/>
</dbReference>
<keyword evidence="6 12" id="KW-0472">Membrane</keyword>
<dbReference type="AlphaFoldDB" id="A0AAE3G771"/>
<name>A0AAE3G771_9GAMM</name>